<evidence type="ECO:0000313" key="2">
    <source>
        <dbReference type="EMBL" id="CAB4187552.1"/>
    </source>
</evidence>
<evidence type="ECO:0000313" key="3">
    <source>
        <dbReference type="EMBL" id="CAB4219305.1"/>
    </source>
</evidence>
<organism evidence="3">
    <name type="scientific">uncultured Caudovirales phage</name>
    <dbReference type="NCBI Taxonomy" id="2100421"/>
    <lineage>
        <taxon>Viruses</taxon>
        <taxon>Duplodnaviria</taxon>
        <taxon>Heunggongvirae</taxon>
        <taxon>Uroviricota</taxon>
        <taxon>Caudoviricetes</taxon>
        <taxon>Peduoviridae</taxon>
        <taxon>Maltschvirus</taxon>
        <taxon>Maltschvirus maltsch</taxon>
    </lineage>
</organism>
<dbReference type="EMBL" id="LR797112">
    <property type="protein sequence ID" value="CAB4187552.1"/>
    <property type="molecule type" value="Genomic_DNA"/>
</dbReference>
<sequence>MIEQLFKNIEQGSDEWKAARLGHVTASNMADVMAKGKAGEAVTRYKYKVRIVAERLTNTSPETYSNSAMEWGIEQEQFAVMAYEAKADVLTDRTGFWLHPEIKWLGVSPDRLVGENGLVEVKCPNTTTHLDYIFAGKIPAEYMKQIQCQLWVTGREWCDFISFDPRLPLRNQLLIIRTSRDEDLIKEMEAETLKFLDEVESLIIKLGE</sequence>
<dbReference type="InterPro" id="IPR051703">
    <property type="entry name" value="NF-kappa-B_Signaling_Reg"/>
</dbReference>
<evidence type="ECO:0000259" key="1">
    <source>
        <dbReference type="Pfam" id="PF09588"/>
    </source>
</evidence>
<reference evidence="3" key="1">
    <citation type="submission" date="2020-05" db="EMBL/GenBank/DDBJ databases">
        <authorList>
            <person name="Chiriac C."/>
            <person name="Salcher M."/>
            <person name="Ghai R."/>
            <person name="Kavagutti S V."/>
        </authorList>
    </citation>
    <scope>NUCLEOTIDE SEQUENCE</scope>
</reference>
<dbReference type="CDD" id="cd22343">
    <property type="entry name" value="PDDEXK_lambda_exonuclease-like"/>
    <property type="match status" value="1"/>
</dbReference>
<keyword evidence="3" id="KW-0255">Endonuclease</keyword>
<dbReference type="NCBIfam" id="TIGR03033">
    <property type="entry name" value="phage_rel_nuc"/>
    <property type="match status" value="1"/>
</dbReference>
<feature type="domain" description="YqaJ viral recombinase" evidence="1">
    <location>
        <begin position="15"/>
        <end position="156"/>
    </location>
</feature>
<keyword evidence="3" id="KW-0378">Hydrolase</keyword>
<gene>
    <name evidence="2" type="ORF">UFOVP1163_39</name>
    <name evidence="3" type="ORF">UFOVP1613_37</name>
</gene>
<dbReference type="PANTHER" id="PTHR46609">
    <property type="entry name" value="EXONUCLEASE, PHAGE-TYPE/RECB, C-TERMINAL DOMAIN-CONTAINING PROTEIN"/>
    <property type="match status" value="1"/>
</dbReference>
<dbReference type="PANTHER" id="PTHR46609:SF6">
    <property type="entry name" value="EXONUCLEASE, PHAGE-TYPE_RECB, C-TERMINAL DOMAIN-CONTAINING PROTEIN-RELATED"/>
    <property type="match status" value="1"/>
</dbReference>
<protein>
    <submittedName>
        <fullName evidence="3">COG5377 Phage-related protein, predicted endonuclease</fullName>
    </submittedName>
</protein>
<name>A0A6J5SVF7_9CAUD</name>
<dbReference type="Pfam" id="PF09588">
    <property type="entry name" value="YqaJ"/>
    <property type="match status" value="1"/>
</dbReference>
<dbReference type="InterPro" id="IPR019080">
    <property type="entry name" value="YqaJ_viral_recombinase"/>
</dbReference>
<dbReference type="InterPro" id="IPR011335">
    <property type="entry name" value="Restrct_endonuc-II-like"/>
</dbReference>
<keyword evidence="3" id="KW-0540">Nuclease</keyword>
<dbReference type="EMBL" id="LR797478">
    <property type="protein sequence ID" value="CAB4219305.1"/>
    <property type="molecule type" value="Genomic_DNA"/>
</dbReference>
<dbReference type="GO" id="GO:0004519">
    <property type="term" value="F:endonuclease activity"/>
    <property type="evidence" value="ECO:0007669"/>
    <property type="project" value="UniProtKB-KW"/>
</dbReference>
<dbReference type="Gene3D" id="3.90.320.10">
    <property type="match status" value="1"/>
</dbReference>
<dbReference type="InterPro" id="IPR011604">
    <property type="entry name" value="PDDEXK-like_dom_sf"/>
</dbReference>
<dbReference type="InterPro" id="IPR017482">
    <property type="entry name" value="Lambda-type_endonuclease"/>
</dbReference>
<proteinExistence type="predicted"/>
<accession>A0A6J5SVF7</accession>
<dbReference type="SUPFAM" id="SSF52980">
    <property type="entry name" value="Restriction endonuclease-like"/>
    <property type="match status" value="1"/>
</dbReference>